<keyword evidence="1" id="KW-0175">Coiled coil</keyword>
<protein>
    <submittedName>
        <fullName evidence="2">Uncharacterized protein</fullName>
    </submittedName>
</protein>
<evidence type="ECO:0000313" key="3">
    <source>
        <dbReference type="Proteomes" id="UP000011081"/>
    </source>
</evidence>
<dbReference type="EMBL" id="GL877405">
    <property type="protein sequence ID" value="ELA48343.1"/>
    <property type="molecule type" value="Genomic_DNA"/>
</dbReference>
<gene>
    <name evidence="2" type="ORF">VCUG_00179</name>
</gene>
<proteinExistence type="predicted"/>
<dbReference type="HOGENOM" id="CLU_534420_0_0_1"/>
<dbReference type="InParanoid" id="L2GYI4"/>
<feature type="coiled-coil region" evidence="1">
    <location>
        <begin position="142"/>
        <end position="338"/>
    </location>
</feature>
<evidence type="ECO:0000313" key="2">
    <source>
        <dbReference type="EMBL" id="ELA48343.1"/>
    </source>
</evidence>
<name>L2GYI4_VAVCU</name>
<dbReference type="RefSeq" id="XP_008073200.1">
    <property type="nucleotide sequence ID" value="XM_008075009.1"/>
</dbReference>
<dbReference type="Proteomes" id="UP000011081">
    <property type="component" value="Unassembled WGS sequence"/>
</dbReference>
<sequence>MVQSFSSHLDPLTNIKTIKEYEMENEQLKNENFELKYQLSYYRNSGGADMQLVNREDFESLKRENVQLREQINAMVVENNKRVKTDGEKDRELLDHKNRERDYIARENEYRNVISSYKNMEADFMEKEKKYSKMISDLSATENNLCDQVKESNNLIEQLKIQNKANEEKNSYLEKKLKDTMCVLEALREDNNDNITNITKMNEQKKFYDNIVNEQAERIKNLEENNNFLGNEVKNTGTASKLREEENKRLINENKQLKSLLEDERRRTNDNLKEIEESKRRSEQSNRMQVENINEKAQQLVLDNRRLSSNLSEFESKLEHTRNEYEKILRKYNTLKNEHGAVINKHREEQSSIDGYRREITKLNNSIFNQRMFLNKMNEFLDHVRLQIKNIGGKVAKFQLNDRNKTVLGKLNIRCNVGINNLLKKLFKVIHDLRHKNSTLENEVSDISSFVKENRANNRTIKLIEEFSKEFEDARNGLNECRAYLERKGKENKLLKNELRKLRKCHRCVL</sequence>
<evidence type="ECO:0000256" key="1">
    <source>
        <dbReference type="SAM" id="Coils"/>
    </source>
</evidence>
<dbReference type="VEuPathDB" id="MicrosporidiaDB:VCUG_00179"/>
<organism evidence="2 3">
    <name type="scientific">Vavraia culicis (isolate floridensis)</name>
    <name type="common">Microsporidian parasite</name>
    <dbReference type="NCBI Taxonomy" id="948595"/>
    <lineage>
        <taxon>Eukaryota</taxon>
        <taxon>Fungi</taxon>
        <taxon>Fungi incertae sedis</taxon>
        <taxon>Microsporidia</taxon>
        <taxon>Pleistophoridae</taxon>
        <taxon>Vavraia</taxon>
    </lineage>
</organism>
<dbReference type="GeneID" id="19878070"/>
<dbReference type="AlphaFoldDB" id="L2GYI4"/>
<feature type="coiled-coil region" evidence="1">
    <location>
        <begin position="18"/>
        <end position="78"/>
    </location>
</feature>
<keyword evidence="3" id="KW-1185">Reference proteome</keyword>
<dbReference type="OMA" id="EYEMENE"/>
<dbReference type="OrthoDB" id="2190892at2759"/>
<reference evidence="3" key="1">
    <citation type="submission" date="2011-03" db="EMBL/GenBank/DDBJ databases">
        <title>The genome sequence of Vavraia culicis strain floridensis.</title>
        <authorList>
            <consortium name="The Broad Institute Genome Sequencing Platform"/>
            <person name="Cuomo C."/>
            <person name="Becnel J."/>
            <person name="Sanscrainte N."/>
            <person name="Young S.K."/>
            <person name="Zeng Q."/>
            <person name="Gargeya S."/>
            <person name="Fitzgerald M."/>
            <person name="Haas B."/>
            <person name="Abouelleil A."/>
            <person name="Alvarado L."/>
            <person name="Arachchi H.M."/>
            <person name="Berlin A."/>
            <person name="Chapman S.B."/>
            <person name="Gearin G."/>
            <person name="Goldberg J."/>
            <person name="Griggs A."/>
            <person name="Gujja S."/>
            <person name="Hansen M."/>
            <person name="Heiman D."/>
            <person name="Howarth C."/>
            <person name="Larimer J."/>
            <person name="Lui A."/>
            <person name="MacDonald P.J.P."/>
            <person name="McCowen C."/>
            <person name="Montmayeur A."/>
            <person name="Murphy C."/>
            <person name="Neiman D."/>
            <person name="Pearson M."/>
            <person name="Priest M."/>
            <person name="Roberts A."/>
            <person name="Saif S."/>
            <person name="Shea T."/>
            <person name="Sisk P."/>
            <person name="Stolte C."/>
            <person name="Sykes S."/>
            <person name="Wortman J."/>
            <person name="Nusbaum C."/>
            <person name="Birren B."/>
        </authorList>
    </citation>
    <scope>NUCLEOTIDE SEQUENCE [LARGE SCALE GENOMIC DNA]</scope>
    <source>
        <strain evidence="3">floridensis</strain>
    </source>
</reference>
<accession>L2GYI4</accession>